<feature type="region of interest" description="Disordered" evidence="9">
    <location>
        <begin position="110"/>
        <end position="158"/>
    </location>
</feature>
<evidence type="ECO:0000256" key="8">
    <source>
        <dbReference type="PROSITE-ProRule" id="PRU00175"/>
    </source>
</evidence>
<dbReference type="EC" id="2.3.2.27" evidence="2"/>
<dbReference type="Gene3D" id="3.30.40.10">
    <property type="entry name" value="Zinc/RING finger domain, C3HC4 (zinc finger)"/>
    <property type="match status" value="1"/>
</dbReference>
<evidence type="ECO:0000313" key="12">
    <source>
        <dbReference type="Proteomes" id="UP000324800"/>
    </source>
</evidence>
<dbReference type="SUPFAM" id="SSF57850">
    <property type="entry name" value="RING/U-box"/>
    <property type="match status" value="1"/>
</dbReference>
<evidence type="ECO:0000256" key="1">
    <source>
        <dbReference type="ARBA" id="ARBA00000900"/>
    </source>
</evidence>
<dbReference type="PROSITE" id="PS50089">
    <property type="entry name" value="ZF_RING_2"/>
    <property type="match status" value="1"/>
</dbReference>
<accession>A0A5J4WF69</accession>
<dbReference type="OrthoDB" id="9984778at2759"/>
<keyword evidence="3" id="KW-0808">Transferase</keyword>
<reference evidence="11 12" key="1">
    <citation type="submission" date="2019-03" db="EMBL/GenBank/DDBJ databases">
        <title>Single cell metagenomics reveals metabolic interactions within the superorganism composed of flagellate Streblomastix strix and complex community of Bacteroidetes bacteria on its surface.</title>
        <authorList>
            <person name="Treitli S.C."/>
            <person name="Kolisko M."/>
            <person name="Husnik F."/>
            <person name="Keeling P."/>
            <person name="Hampl V."/>
        </authorList>
    </citation>
    <scope>NUCLEOTIDE SEQUENCE [LARGE SCALE GENOMIC DNA]</scope>
    <source>
        <strain evidence="11">ST1C</strain>
    </source>
</reference>
<feature type="domain" description="RING-type" evidence="10">
    <location>
        <begin position="377"/>
        <end position="422"/>
    </location>
</feature>
<gene>
    <name evidence="11" type="ORF">EZS28_010851</name>
</gene>
<organism evidence="11 12">
    <name type="scientific">Streblomastix strix</name>
    <dbReference type="NCBI Taxonomy" id="222440"/>
    <lineage>
        <taxon>Eukaryota</taxon>
        <taxon>Metamonada</taxon>
        <taxon>Preaxostyla</taxon>
        <taxon>Oxymonadida</taxon>
        <taxon>Streblomastigidae</taxon>
        <taxon>Streblomastix</taxon>
    </lineage>
</organism>
<dbReference type="PANTHER" id="PTHR22937:SF65">
    <property type="entry name" value="E3 UBIQUITIN-PROTEIN LIGASE ARK2C"/>
    <property type="match status" value="1"/>
</dbReference>
<evidence type="ECO:0000256" key="5">
    <source>
        <dbReference type="ARBA" id="ARBA00022771"/>
    </source>
</evidence>
<feature type="non-terminal residue" evidence="11">
    <location>
        <position position="1"/>
    </location>
</feature>
<evidence type="ECO:0000256" key="6">
    <source>
        <dbReference type="ARBA" id="ARBA00022786"/>
    </source>
</evidence>
<evidence type="ECO:0000256" key="9">
    <source>
        <dbReference type="SAM" id="MobiDB-lite"/>
    </source>
</evidence>
<name>A0A5J4WF69_9EUKA</name>
<keyword evidence="6" id="KW-0833">Ubl conjugation pathway</keyword>
<keyword evidence="4" id="KW-0479">Metal-binding</keyword>
<dbReference type="CDD" id="cd16454">
    <property type="entry name" value="RING-H2_PA-TM-RING"/>
    <property type="match status" value="1"/>
</dbReference>
<feature type="compositionally biased region" description="Low complexity" evidence="9">
    <location>
        <begin position="1"/>
        <end position="21"/>
    </location>
</feature>
<comment type="caution">
    <text evidence="11">The sequence shown here is derived from an EMBL/GenBank/DDBJ whole genome shotgun (WGS) entry which is preliminary data.</text>
</comment>
<sequence length="426" mass="47158">FQSSSQSGPGFSQSSSSSSSGNGVSTYTQSVSSPQGSYTIHGQTGASGPPFSVTQTLAQNRDTNTVQQPNTQQASQSNSQPDSSENLARALQIQEDEDYARHLQEQFSQEAEFEAQQHHEQHNHQRQQHPQVSQTITTTGPFGNVISSQSQSQSMPGNGMDGLMNGIFGSFGMNMNNQRNPTSTHSNAQHHSSVQFPQSVVGADEDLQRQMRRMQSMLDDSDGIADSDGEQPVPGQNTIMYSQPGGATFMVRMSSGAPSRGQGRSNNRGRGRGRQQGDGQPGRVRGEDFFQMLEFIRQNHVGQMIEQQQGLGGLRIMGLGQNIDNMDYDQLLNLRDQIGVVHIGLSEDVFNMLPCYKFKKTVKELKKDGIEEDQDACPICLEEFEESDDKDLYVVCLPCTHRFHRKCIYKWLMENKSCAVCKTEVV</sequence>
<dbReference type="InterPro" id="IPR013083">
    <property type="entry name" value="Znf_RING/FYVE/PHD"/>
</dbReference>
<evidence type="ECO:0000256" key="3">
    <source>
        <dbReference type="ARBA" id="ARBA00022679"/>
    </source>
</evidence>
<evidence type="ECO:0000256" key="4">
    <source>
        <dbReference type="ARBA" id="ARBA00022723"/>
    </source>
</evidence>
<feature type="region of interest" description="Disordered" evidence="9">
    <location>
        <begin position="176"/>
        <end position="200"/>
    </location>
</feature>
<dbReference type="Proteomes" id="UP000324800">
    <property type="component" value="Unassembled WGS sequence"/>
</dbReference>
<dbReference type="InterPro" id="IPR045191">
    <property type="entry name" value="MBR1/2-like"/>
</dbReference>
<evidence type="ECO:0000259" key="10">
    <source>
        <dbReference type="PROSITE" id="PS50089"/>
    </source>
</evidence>
<dbReference type="EMBL" id="SNRW01002183">
    <property type="protein sequence ID" value="KAA6393617.1"/>
    <property type="molecule type" value="Genomic_DNA"/>
</dbReference>
<proteinExistence type="predicted"/>
<evidence type="ECO:0000256" key="2">
    <source>
        <dbReference type="ARBA" id="ARBA00012483"/>
    </source>
</evidence>
<dbReference type="SMART" id="SM00184">
    <property type="entry name" value="RING"/>
    <property type="match status" value="1"/>
</dbReference>
<protein>
    <recommendedName>
        <fullName evidence="2">RING-type E3 ubiquitin transferase</fullName>
        <ecNumber evidence="2">2.3.2.27</ecNumber>
    </recommendedName>
</protein>
<comment type="catalytic activity">
    <reaction evidence="1">
        <text>S-ubiquitinyl-[E2 ubiquitin-conjugating enzyme]-L-cysteine + [acceptor protein]-L-lysine = [E2 ubiquitin-conjugating enzyme]-L-cysteine + N(6)-ubiquitinyl-[acceptor protein]-L-lysine.</text>
        <dbReference type="EC" id="2.3.2.27"/>
    </reaction>
</comment>
<feature type="compositionally biased region" description="Polar residues" evidence="9">
    <location>
        <begin position="22"/>
        <end position="86"/>
    </location>
</feature>
<feature type="compositionally biased region" description="Polar residues" evidence="9">
    <location>
        <begin position="176"/>
        <end position="198"/>
    </location>
</feature>
<keyword evidence="5 8" id="KW-0863">Zinc-finger</keyword>
<dbReference type="GO" id="GO:0008270">
    <property type="term" value="F:zinc ion binding"/>
    <property type="evidence" value="ECO:0007669"/>
    <property type="project" value="UniProtKB-KW"/>
</dbReference>
<dbReference type="AlphaFoldDB" id="A0A5J4WF69"/>
<feature type="region of interest" description="Disordered" evidence="9">
    <location>
        <begin position="250"/>
        <end position="284"/>
    </location>
</feature>
<feature type="compositionally biased region" description="Polar residues" evidence="9">
    <location>
        <begin position="132"/>
        <end position="156"/>
    </location>
</feature>
<evidence type="ECO:0000256" key="7">
    <source>
        <dbReference type="ARBA" id="ARBA00022833"/>
    </source>
</evidence>
<keyword evidence="7" id="KW-0862">Zinc</keyword>
<dbReference type="GO" id="GO:0061630">
    <property type="term" value="F:ubiquitin protein ligase activity"/>
    <property type="evidence" value="ECO:0007669"/>
    <property type="project" value="UniProtKB-EC"/>
</dbReference>
<dbReference type="InterPro" id="IPR001841">
    <property type="entry name" value="Znf_RING"/>
</dbReference>
<feature type="region of interest" description="Disordered" evidence="9">
    <location>
        <begin position="1"/>
        <end position="87"/>
    </location>
</feature>
<evidence type="ECO:0000313" key="11">
    <source>
        <dbReference type="EMBL" id="KAA6393617.1"/>
    </source>
</evidence>
<dbReference type="PANTHER" id="PTHR22937">
    <property type="entry name" value="E3 UBIQUITIN-PROTEIN LIGASE RNF165"/>
    <property type="match status" value="1"/>
</dbReference>
<dbReference type="Pfam" id="PF13639">
    <property type="entry name" value="zf-RING_2"/>
    <property type="match status" value="1"/>
</dbReference>